<dbReference type="EnsemblPlants" id="Zm00001eb359170_T001">
    <property type="protein sequence ID" value="Zm00001eb359170_P001"/>
    <property type="gene ID" value="Zm00001eb359170"/>
</dbReference>
<evidence type="ECO:0000256" key="1">
    <source>
        <dbReference type="SAM" id="MobiDB-lite"/>
    </source>
</evidence>
<reference evidence="3" key="3">
    <citation type="submission" date="2021-05" db="UniProtKB">
        <authorList>
            <consortium name="EnsemblPlants"/>
        </authorList>
    </citation>
    <scope>IDENTIFICATION</scope>
    <source>
        <strain evidence="3">cv. B73</strain>
    </source>
</reference>
<keyword evidence="2" id="KW-0472">Membrane</keyword>
<proteinExistence type="predicted"/>
<organism evidence="3 4">
    <name type="scientific">Zea mays</name>
    <name type="common">Maize</name>
    <dbReference type="NCBI Taxonomy" id="4577"/>
    <lineage>
        <taxon>Eukaryota</taxon>
        <taxon>Viridiplantae</taxon>
        <taxon>Streptophyta</taxon>
        <taxon>Embryophyta</taxon>
        <taxon>Tracheophyta</taxon>
        <taxon>Spermatophyta</taxon>
        <taxon>Magnoliopsida</taxon>
        <taxon>Liliopsida</taxon>
        <taxon>Poales</taxon>
        <taxon>Poaceae</taxon>
        <taxon>PACMAD clade</taxon>
        <taxon>Panicoideae</taxon>
        <taxon>Andropogonodae</taxon>
        <taxon>Andropogoneae</taxon>
        <taxon>Tripsacinae</taxon>
        <taxon>Zea</taxon>
    </lineage>
</organism>
<feature type="compositionally biased region" description="Low complexity" evidence="1">
    <location>
        <begin position="27"/>
        <end position="42"/>
    </location>
</feature>
<reference evidence="4" key="1">
    <citation type="journal article" date="2009" name="Science">
        <title>The B73 maize genome: complexity, diversity, and dynamics.</title>
        <authorList>
            <person name="Schnable P.S."/>
            <person name="Ware D."/>
            <person name="Fulton R.S."/>
            <person name="Stein J.C."/>
            <person name="Wei F."/>
            <person name="Pasternak S."/>
            <person name="Liang C."/>
            <person name="Zhang J."/>
            <person name="Fulton L."/>
            <person name="Graves T.A."/>
            <person name="Minx P."/>
            <person name="Reily A.D."/>
            <person name="Courtney L."/>
            <person name="Kruchowski S.S."/>
            <person name="Tomlinson C."/>
            <person name="Strong C."/>
            <person name="Delehaunty K."/>
            <person name="Fronick C."/>
            <person name="Courtney B."/>
            <person name="Rock S.M."/>
            <person name="Belter E."/>
            <person name="Du F."/>
            <person name="Kim K."/>
            <person name="Abbott R.M."/>
            <person name="Cotton M."/>
            <person name="Levy A."/>
            <person name="Marchetto P."/>
            <person name="Ochoa K."/>
            <person name="Jackson S.M."/>
            <person name="Gillam B."/>
            <person name="Chen W."/>
            <person name="Yan L."/>
            <person name="Higginbotham J."/>
            <person name="Cardenas M."/>
            <person name="Waligorski J."/>
            <person name="Applebaum E."/>
            <person name="Phelps L."/>
            <person name="Falcone J."/>
            <person name="Kanchi K."/>
            <person name="Thane T."/>
            <person name="Scimone A."/>
            <person name="Thane N."/>
            <person name="Henke J."/>
            <person name="Wang T."/>
            <person name="Ruppert J."/>
            <person name="Shah N."/>
            <person name="Rotter K."/>
            <person name="Hodges J."/>
            <person name="Ingenthron E."/>
            <person name="Cordes M."/>
            <person name="Kohlberg S."/>
            <person name="Sgro J."/>
            <person name="Delgado B."/>
            <person name="Mead K."/>
            <person name="Chinwalla A."/>
            <person name="Leonard S."/>
            <person name="Crouse K."/>
            <person name="Collura K."/>
            <person name="Kudrna D."/>
            <person name="Currie J."/>
            <person name="He R."/>
            <person name="Angelova A."/>
            <person name="Rajasekar S."/>
            <person name="Mueller T."/>
            <person name="Lomeli R."/>
            <person name="Scara G."/>
            <person name="Ko A."/>
            <person name="Delaney K."/>
            <person name="Wissotski M."/>
            <person name="Lopez G."/>
            <person name="Campos D."/>
            <person name="Braidotti M."/>
            <person name="Ashley E."/>
            <person name="Golser W."/>
            <person name="Kim H."/>
            <person name="Lee S."/>
            <person name="Lin J."/>
            <person name="Dujmic Z."/>
            <person name="Kim W."/>
            <person name="Talag J."/>
            <person name="Zuccolo A."/>
            <person name="Fan C."/>
            <person name="Sebastian A."/>
            <person name="Kramer M."/>
            <person name="Spiegel L."/>
            <person name="Nascimento L."/>
            <person name="Zutavern T."/>
            <person name="Miller B."/>
            <person name="Ambroise C."/>
            <person name="Muller S."/>
            <person name="Spooner W."/>
            <person name="Narechania A."/>
            <person name="Ren L."/>
            <person name="Wei S."/>
            <person name="Kumari S."/>
            <person name="Faga B."/>
            <person name="Levy M.J."/>
            <person name="McMahan L."/>
            <person name="Van Buren P."/>
            <person name="Vaughn M.W."/>
            <person name="Ying K."/>
            <person name="Yeh C.-T."/>
            <person name="Emrich S.J."/>
            <person name="Jia Y."/>
            <person name="Kalyanaraman A."/>
            <person name="Hsia A.-P."/>
            <person name="Barbazuk W.B."/>
            <person name="Baucom R.S."/>
            <person name="Brutnell T.P."/>
            <person name="Carpita N.C."/>
            <person name="Chaparro C."/>
            <person name="Chia J.-M."/>
            <person name="Deragon J.-M."/>
            <person name="Estill J.C."/>
            <person name="Fu Y."/>
            <person name="Jeddeloh J.A."/>
            <person name="Han Y."/>
            <person name="Lee H."/>
            <person name="Li P."/>
            <person name="Lisch D.R."/>
            <person name="Liu S."/>
            <person name="Liu Z."/>
            <person name="Nagel D.H."/>
            <person name="McCann M.C."/>
            <person name="SanMiguel P."/>
            <person name="Myers A.M."/>
            <person name="Nettleton D."/>
            <person name="Nguyen J."/>
            <person name="Penning B.W."/>
            <person name="Ponnala L."/>
            <person name="Schneider K.L."/>
            <person name="Schwartz D.C."/>
            <person name="Sharma A."/>
            <person name="Soderlund C."/>
            <person name="Springer N.M."/>
            <person name="Sun Q."/>
            <person name="Wang H."/>
            <person name="Waterman M."/>
            <person name="Westerman R."/>
            <person name="Wolfgruber T.K."/>
            <person name="Yang L."/>
            <person name="Yu Y."/>
            <person name="Zhang L."/>
            <person name="Zhou S."/>
            <person name="Zhu Q."/>
            <person name="Bennetzen J.L."/>
            <person name="Dawe R.K."/>
            <person name="Jiang J."/>
            <person name="Jiang N."/>
            <person name="Presting G.G."/>
            <person name="Wessler S.R."/>
            <person name="Aluru S."/>
            <person name="Martienssen R.A."/>
            <person name="Clifton S.W."/>
            <person name="McCombie W.R."/>
            <person name="Wing R.A."/>
            <person name="Wilson R.K."/>
        </authorList>
    </citation>
    <scope>NUCLEOTIDE SEQUENCE [LARGE SCALE GENOMIC DNA]</scope>
    <source>
        <strain evidence="4">cv. B73</strain>
    </source>
</reference>
<dbReference type="Proteomes" id="UP000007305">
    <property type="component" value="Chromosome 8"/>
</dbReference>
<evidence type="ECO:0000313" key="3">
    <source>
        <dbReference type="EnsemblPlants" id="Zm00001eb359170_P001"/>
    </source>
</evidence>
<feature type="transmembrane region" description="Helical" evidence="2">
    <location>
        <begin position="60"/>
        <end position="78"/>
    </location>
</feature>
<keyword evidence="2" id="KW-1133">Transmembrane helix</keyword>
<keyword evidence="2" id="KW-0812">Transmembrane</keyword>
<dbReference type="AlphaFoldDB" id="A0A804UH87"/>
<keyword evidence="4" id="KW-1185">Reference proteome</keyword>
<evidence type="ECO:0000256" key="2">
    <source>
        <dbReference type="SAM" id="Phobius"/>
    </source>
</evidence>
<reference evidence="3" key="2">
    <citation type="submission" date="2019-07" db="EMBL/GenBank/DDBJ databases">
        <authorList>
            <person name="Seetharam A."/>
            <person name="Woodhouse M."/>
            <person name="Cannon E."/>
        </authorList>
    </citation>
    <scope>NUCLEOTIDE SEQUENCE [LARGE SCALE GENOMIC DNA]</scope>
    <source>
        <strain evidence="3">cv. B73</strain>
    </source>
</reference>
<evidence type="ECO:0000313" key="4">
    <source>
        <dbReference type="Proteomes" id="UP000007305"/>
    </source>
</evidence>
<accession>A0A804UH87</accession>
<dbReference type="InParanoid" id="A0A804UH87"/>
<name>A0A804UH87_MAIZE</name>
<feature type="region of interest" description="Disordered" evidence="1">
    <location>
        <begin position="1"/>
        <end position="43"/>
    </location>
</feature>
<feature type="compositionally biased region" description="Low complexity" evidence="1">
    <location>
        <begin position="1"/>
        <end position="14"/>
    </location>
</feature>
<dbReference type="Gramene" id="Zm00001eb359170_T001">
    <property type="protein sequence ID" value="Zm00001eb359170_P001"/>
    <property type="gene ID" value="Zm00001eb359170"/>
</dbReference>
<sequence>MRPSAKSSSAAAAPAPAPDSWLTKGNSNSTSDSSSPEATSSSVLATVGSWRRTTGLLCSISRMFLLLGFFAVGCVYWPA</sequence>
<protein>
    <submittedName>
        <fullName evidence="3">Uncharacterized protein</fullName>
    </submittedName>
</protein>